<sequence>MPRLKSSRYSINHRYYVRHRERVLECSRDRIQSLIANTHLHPTINNLYSSLPSISEIYPSLPTIDNFSPTLDSINNALPRSS</sequence>
<keyword evidence="2" id="KW-1185">Reference proteome</keyword>
<comment type="caution">
    <text evidence="1">The sequence shown here is derived from an EMBL/GenBank/DDBJ whole genome shotgun (WGS) entry which is preliminary data.</text>
</comment>
<dbReference type="OrthoDB" id="10348891at2759"/>
<accession>A0A8H4EHB8</accession>
<dbReference type="AlphaFoldDB" id="A0A8H4EHB8"/>
<name>A0A8H4EHB8_GIGMA</name>
<dbReference type="Proteomes" id="UP000439903">
    <property type="component" value="Unassembled WGS sequence"/>
</dbReference>
<gene>
    <name evidence="1" type="ORF">F8M41_023321</name>
</gene>
<organism evidence="1 2">
    <name type="scientific">Gigaspora margarita</name>
    <dbReference type="NCBI Taxonomy" id="4874"/>
    <lineage>
        <taxon>Eukaryota</taxon>
        <taxon>Fungi</taxon>
        <taxon>Fungi incertae sedis</taxon>
        <taxon>Mucoromycota</taxon>
        <taxon>Glomeromycotina</taxon>
        <taxon>Glomeromycetes</taxon>
        <taxon>Diversisporales</taxon>
        <taxon>Gigasporaceae</taxon>
        <taxon>Gigaspora</taxon>
    </lineage>
</organism>
<reference evidence="1 2" key="1">
    <citation type="journal article" date="2019" name="Environ. Microbiol.">
        <title>At the nexus of three kingdoms: the genome of the mycorrhizal fungus Gigaspora margarita provides insights into plant, endobacterial and fungal interactions.</title>
        <authorList>
            <person name="Venice F."/>
            <person name="Ghignone S."/>
            <person name="Salvioli di Fossalunga A."/>
            <person name="Amselem J."/>
            <person name="Novero M."/>
            <person name="Xianan X."/>
            <person name="Sedzielewska Toro K."/>
            <person name="Morin E."/>
            <person name="Lipzen A."/>
            <person name="Grigoriev I.V."/>
            <person name="Henrissat B."/>
            <person name="Martin F.M."/>
            <person name="Bonfante P."/>
        </authorList>
    </citation>
    <scope>NUCLEOTIDE SEQUENCE [LARGE SCALE GENOMIC DNA]</scope>
    <source>
        <strain evidence="1 2">BEG34</strain>
    </source>
</reference>
<dbReference type="EMBL" id="WTPW01000753">
    <property type="protein sequence ID" value="KAF0483171.1"/>
    <property type="molecule type" value="Genomic_DNA"/>
</dbReference>
<evidence type="ECO:0000313" key="2">
    <source>
        <dbReference type="Proteomes" id="UP000439903"/>
    </source>
</evidence>
<protein>
    <submittedName>
        <fullName evidence="1">Uncharacterized protein</fullName>
    </submittedName>
</protein>
<proteinExistence type="predicted"/>
<evidence type="ECO:0000313" key="1">
    <source>
        <dbReference type="EMBL" id="KAF0483171.1"/>
    </source>
</evidence>